<name>A0A2T0REC4_9RHOB</name>
<sequence>MSDLYLSIADQPDAVLDAIATSMDDRINDPNMQEICADYMGRLPKPGKDVLEIGCGNGASTEMLLKAMCPGNLLGIDPADGLLDRARERFRKQPEVSFKSGDAISTAQADGRFDIVVAHTVYSHLPDPLGALREAFRVLKPGGTLAVFDGDYATNTVALFEGDPLQAAMVAAQRNFIHDLYIMRRLPGLMKDAGFEPPQTRAHGFVQTSKPDYLLSLLARGIDAGHAEGEFGASMAEGFKAEAERRARVGAFYGAILFISAVARKPEA</sequence>
<dbReference type="Gene3D" id="3.40.50.150">
    <property type="entry name" value="Vaccinia Virus protein VP39"/>
    <property type="match status" value="1"/>
</dbReference>
<dbReference type="AlphaFoldDB" id="A0A2T0REC4"/>
<evidence type="ECO:0000313" key="2">
    <source>
        <dbReference type="EMBL" id="PRY19518.1"/>
    </source>
</evidence>
<keyword evidence="2" id="KW-0489">Methyltransferase</keyword>
<dbReference type="SUPFAM" id="SSF53335">
    <property type="entry name" value="S-adenosyl-L-methionine-dependent methyltransferases"/>
    <property type="match status" value="1"/>
</dbReference>
<dbReference type="PANTHER" id="PTHR43861">
    <property type="entry name" value="TRANS-ACONITATE 2-METHYLTRANSFERASE-RELATED"/>
    <property type="match status" value="1"/>
</dbReference>
<dbReference type="Pfam" id="PF08241">
    <property type="entry name" value="Methyltransf_11"/>
    <property type="match status" value="1"/>
</dbReference>
<accession>A0A2T0REC4</accession>
<evidence type="ECO:0000259" key="1">
    <source>
        <dbReference type="Pfam" id="PF08241"/>
    </source>
</evidence>
<reference evidence="2 3" key="1">
    <citation type="submission" date="2018-03" db="EMBL/GenBank/DDBJ databases">
        <title>Genomic Encyclopedia of Archaeal and Bacterial Type Strains, Phase II (KMG-II): from individual species to whole genera.</title>
        <authorList>
            <person name="Goeker M."/>
        </authorList>
    </citation>
    <scope>NUCLEOTIDE SEQUENCE [LARGE SCALE GENOMIC DNA]</scope>
    <source>
        <strain evidence="2 3">DSM 29328</strain>
    </source>
</reference>
<comment type="caution">
    <text evidence="2">The sequence shown here is derived from an EMBL/GenBank/DDBJ whole genome shotgun (WGS) entry which is preliminary data.</text>
</comment>
<keyword evidence="2" id="KW-0808">Transferase</keyword>
<dbReference type="CDD" id="cd02440">
    <property type="entry name" value="AdoMet_MTases"/>
    <property type="match status" value="1"/>
</dbReference>
<organism evidence="2 3">
    <name type="scientific">Aliiruegeria haliotis</name>
    <dbReference type="NCBI Taxonomy" id="1280846"/>
    <lineage>
        <taxon>Bacteria</taxon>
        <taxon>Pseudomonadati</taxon>
        <taxon>Pseudomonadota</taxon>
        <taxon>Alphaproteobacteria</taxon>
        <taxon>Rhodobacterales</taxon>
        <taxon>Roseobacteraceae</taxon>
        <taxon>Aliiruegeria</taxon>
    </lineage>
</organism>
<dbReference type="GO" id="GO:0032259">
    <property type="term" value="P:methylation"/>
    <property type="evidence" value="ECO:0007669"/>
    <property type="project" value="UniProtKB-KW"/>
</dbReference>
<dbReference type="GO" id="GO:0008757">
    <property type="term" value="F:S-adenosylmethionine-dependent methyltransferase activity"/>
    <property type="evidence" value="ECO:0007669"/>
    <property type="project" value="InterPro"/>
</dbReference>
<dbReference type="Proteomes" id="UP000239480">
    <property type="component" value="Unassembled WGS sequence"/>
</dbReference>
<dbReference type="EMBL" id="PVTD01000021">
    <property type="protein sequence ID" value="PRY19518.1"/>
    <property type="molecule type" value="Genomic_DNA"/>
</dbReference>
<gene>
    <name evidence="2" type="ORF">CLV78_1217</name>
</gene>
<evidence type="ECO:0000313" key="3">
    <source>
        <dbReference type="Proteomes" id="UP000239480"/>
    </source>
</evidence>
<proteinExistence type="predicted"/>
<dbReference type="InterPro" id="IPR029063">
    <property type="entry name" value="SAM-dependent_MTases_sf"/>
</dbReference>
<keyword evidence="3" id="KW-1185">Reference proteome</keyword>
<feature type="domain" description="Methyltransferase type 11" evidence="1">
    <location>
        <begin position="51"/>
        <end position="146"/>
    </location>
</feature>
<dbReference type="RefSeq" id="WP_158263650.1">
    <property type="nucleotide sequence ID" value="NZ_PVTD01000021.1"/>
</dbReference>
<protein>
    <submittedName>
        <fullName evidence="2">Methyltransferase family protein</fullName>
    </submittedName>
</protein>
<dbReference type="InterPro" id="IPR013216">
    <property type="entry name" value="Methyltransf_11"/>
</dbReference>
<dbReference type="OrthoDB" id="65624at2"/>